<gene>
    <name evidence="1" type="ORF">UFOVP844_11</name>
</gene>
<dbReference type="InterPro" id="IPR010985">
    <property type="entry name" value="Ribbon_hlx_hlx"/>
</dbReference>
<accession>A0A6J5P3W9</accession>
<dbReference type="GO" id="GO:0006355">
    <property type="term" value="P:regulation of DNA-templated transcription"/>
    <property type="evidence" value="ECO:0007669"/>
    <property type="project" value="InterPro"/>
</dbReference>
<dbReference type="EMBL" id="LR796795">
    <property type="protein sequence ID" value="CAB4166113.1"/>
    <property type="molecule type" value="Genomic_DNA"/>
</dbReference>
<name>A0A6J5P3W9_9CAUD</name>
<dbReference type="Gene3D" id="1.10.1220.10">
    <property type="entry name" value="Met repressor-like"/>
    <property type="match status" value="1"/>
</dbReference>
<evidence type="ECO:0000313" key="1">
    <source>
        <dbReference type="EMBL" id="CAB4166113.1"/>
    </source>
</evidence>
<dbReference type="InterPro" id="IPR013321">
    <property type="entry name" value="Arc_rbn_hlx_hlx"/>
</dbReference>
<protein>
    <submittedName>
        <fullName evidence="1">Uncharacterized protein</fullName>
    </submittedName>
</protein>
<organism evidence="1">
    <name type="scientific">uncultured Caudovirales phage</name>
    <dbReference type="NCBI Taxonomy" id="2100421"/>
    <lineage>
        <taxon>Viruses</taxon>
        <taxon>Duplodnaviria</taxon>
        <taxon>Heunggongvirae</taxon>
        <taxon>Uroviricota</taxon>
        <taxon>Caudoviricetes</taxon>
        <taxon>Peduoviridae</taxon>
        <taxon>Maltschvirus</taxon>
        <taxon>Maltschvirus maltsch</taxon>
    </lineage>
</organism>
<sequence>MNNEDAKNIKLLRVWMDKGIVGKFKERCYRNNRSMTEVLIEFMQLYCK</sequence>
<proteinExistence type="predicted"/>
<dbReference type="SUPFAM" id="SSF47598">
    <property type="entry name" value="Ribbon-helix-helix"/>
    <property type="match status" value="1"/>
</dbReference>
<reference evidence="1" key="1">
    <citation type="submission" date="2020-04" db="EMBL/GenBank/DDBJ databases">
        <authorList>
            <person name="Chiriac C."/>
            <person name="Salcher M."/>
            <person name="Ghai R."/>
            <person name="Kavagutti S V."/>
        </authorList>
    </citation>
    <scope>NUCLEOTIDE SEQUENCE</scope>
</reference>